<dbReference type="RefSeq" id="WP_114814497.1">
    <property type="nucleotide sequence ID" value="NZ_CP139965.1"/>
</dbReference>
<dbReference type="Gene3D" id="1.10.357.10">
    <property type="entry name" value="Tetracycline Repressor, domain 2"/>
    <property type="match status" value="1"/>
</dbReference>
<dbReference type="EMBL" id="CP139965">
    <property type="protein sequence ID" value="WQD79202.1"/>
    <property type="molecule type" value="Genomic_DNA"/>
</dbReference>
<evidence type="ECO:0000256" key="3">
    <source>
        <dbReference type="ARBA" id="ARBA00023163"/>
    </source>
</evidence>
<dbReference type="InterPro" id="IPR009057">
    <property type="entry name" value="Homeodomain-like_sf"/>
</dbReference>
<evidence type="ECO:0000256" key="2">
    <source>
        <dbReference type="ARBA" id="ARBA00023125"/>
    </source>
</evidence>
<keyword evidence="1" id="KW-0805">Transcription regulation</keyword>
<dbReference type="PANTHER" id="PTHR47506:SF10">
    <property type="entry name" value="TRANSCRIPTIONAL REGULATORY PROTEIN"/>
    <property type="match status" value="1"/>
</dbReference>
<feature type="region of interest" description="Disordered" evidence="5">
    <location>
        <begin position="1"/>
        <end position="23"/>
    </location>
</feature>
<dbReference type="InterPro" id="IPR036271">
    <property type="entry name" value="Tet_transcr_reg_TetR-rel_C_sf"/>
</dbReference>
<protein>
    <submittedName>
        <fullName evidence="7">TetR/AcrR family transcriptional regulator</fullName>
    </submittedName>
</protein>
<keyword evidence="8" id="KW-1185">Reference proteome</keyword>
<keyword evidence="2 4" id="KW-0238">DNA-binding</keyword>
<evidence type="ECO:0000313" key="8">
    <source>
        <dbReference type="Proteomes" id="UP001325479"/>
    </source>
</evidence>
<dbReference type="SUPFAM" id="SSF46689">
    <property type="entry name" value="Homeodomain-like"/>
    <property type="match status" value="1"/>
</dbReference>
<organism evidence="7 8">
    <name type="scientific">Paraburkholderia kururiensis</name>
    <dbReference type="NCBI Taxonomy" id="984307"/>
    <lineage>
        <taxon>Bacteria</taxon>
        <taxon>Pseudomonadati</taxon>
        <taxon>Pseudomonadota</taxon>
        <taxon>Betaproteobacteria</taxon>
        <taxon>Burkholderiales</taxon>
        <taxon>Burkholderiaceae</taxon>
        <taxon>Paraburkholderia</taxon>
    </lineage>
</organism>
<dbReference type="InterPro" id="IPR001647">
    <property type="entry name" value="HTH_TetR"/>
</dbReference>
<feature type="DNA-binding region" description="H-T-H motif" evidence="4">
    <location>
        <begin position="49"/>
        <end position="68"/>
    </location>
</feature>
<dbReference type="Proteomes" id="UP001325479">
    <property type="component" value="Chromosome"/>
</dbReference>
<evidence type="ECO:0000256" key="5">
    <source>
        <dbReference type="SAM" id="MobiDB-lite"/>
    </source>
</evidence>
<dbReference type="PANTHER" id="PTHR47506">
    <property type="entry name" value="TRANSCRIPTIONAL REGULATORY PROTEIN"/>
    <property type="match status" value="1"/>
</dbReference>
<dbReference type="Pfam" id="PF16925">
    <property type="entry name" value="TetR_C_13"/>
    <property type="match status" value="1"/>
</dbReference>
<evidence type="ECO:0000256" key="1">
    <source>
        <dbReference type="ARBA" id="ARBA00023015"/>
    </source>
</evidence>
<dbReference type="SUPFAM" id="SSF48498">
    <property type="entry name" value="Tetracyclin repressor-like, C-terminal domain"/>
    <property type="match status" value="1"/>
</dbReference>
<dbReference type="InterPro" id="IPR011075">
    <property type="entry name" value="TetR_C"/>
</dbReference>
<accession>A0ABZ0WPC0</accession>
<dbReference type="Pfam" id="PF00440">
    <property type="entry name" value="TetR_N"/>
    <property type="match status" value="1"/>
</dbReference>
<reference evidence="7 8" key="1">
    <citation type="submission" date="2023-12" db="EMBL/GenBank/DDBJ databases">
        <title>Genome sequencing and assembly of bacterial species from a model synthetic community.</title>
        <authorList>
            <person name="Hogle S.L."/>
        </authorList>
    </citation>
    <scope>NUCLEOTIDE SEQUENCE [LARGE SCALE GENOMIC DNA]</scope>
    <source>
        <strain evidence="7 8">HAMBI 2494</strain>
    </source>
</reference>
<evidence type="ECO:0000313" key="7">
    <source>
        <dbReference type="EMBL" id="WQD79202.1"/>
    </source>
</evidence>
<dbReference type="PRINTS" id="PR00455">
    <property type="entry name" value="HTHTETR"/>
</dbReference>
<feature type="domain" description="HTH tetR-type" evidence="6">
    <location>
        <begin position="26"/>
        <end position="86"/>
    </location>
</feature>
<proteinExistence type="predicted"/>
<keyword evidence="3" id="KW-0804">Transcription</keyword>
<gene>
    <name evidence="7" type="ORF">U0042_05720</name>
</gene>
<evidence type="ECO:0000259" key="6">
    <source>
        <dbReference type="PROSITE" id="PS50977"/>
    </source>
</evidence>
<dbReference type="PROSITE" id="PS50977">
    <property type="entry name" value="HTH_TETR_2"/>
    <property type="match status" value="1"/>
</dbReference>
<dbReference type="Gene3D" id="1.10.10.60">
    <property type="entry name" value="Homeodomain-like"/>
    <property type="match status" value="1"/>
</dbReference>
<sequence length="213" mass="23524">MPTSDSSRTHARSRPVRPAERGRPREFDVAQAIDSAARVFWEHGYHATPVDALCDATGVFRGSLYRTFGDKHGLLVAAFDRYADGAVARLKERLAADMPPADALRAALLHYTQVSANLLDRRGCFITNAAIELLPDDQAMRSHIESTLHRIATQFSLAIARGQQAGQFDRSLDAEDVGRFLLCIVQGMRVLGKIDMDRSELTSIVDMAMRALV</sequence>
<evidence type="ECO:0000256" key="4">
    <source>
        <dbReference type="PROSITE-ProRule" id="PRU00335"/>
    </source>
</evidence>
<name>A0ABZ0WPC0_9BURK</name>